<dbReference type="PANTHER" id="PTHR39419">
    <property type="entry name" value="SLL0814 PROTEIN"/>
    <property type="match status" value="1"/>
</dbReference>
<feature type="transmembrane region" description="Helical" evidence="1">
    <location>
        <begin position="109"/>
        <end position="131"/>
    </location>
</feature>
<keyword evidence="1" id="KW-1133">Transmembrane helix</keyword>
<dbReference type="HOGENOM" id="CLU_070738_0_0_2"/>
<dbReference type="STRING" id="1604004.HLASA_0238"/>
<feature type="transmembrane region" description="Helical" evidence="1">
    <location>
        <begin position="12"/>
        <end position="32"/>
    </location>
</feature>
<protein>
    <submittedName>
        <fullName evidence="2">Carotene biosynthesis associated membrane protein</fullName>
    </submittedName>
</protein>
<dbReference type="PANTHER" id="PTHR39419:SF1">
    <property type="entry name" value="SLL0814 PROTEIN"/>
    <property type="match status" value="1"/>
</dbReference>
<dbReference type="NCBIfam" id="NF041333">
    <property type="entry name" value="CruF_Halo"/>
    <property type="match status" value="1"/>
</dbReference>
<dbReference type="NCBIfam" id="TIGR03460">
    <property type="entry name" value="crt_membr_arch"/>
    <property type="match status" value="1"/>
</dbReference>
<dbReference type="Proteomes" id="UP000060390">
    <property type="component" value="Chromosome"/>
</dbReference>
<sequence>MDDFVRRNRFTIAVTFPAVGVVLLVASAEGLIPEPYAFQPTLLLFGTAVMRLPLVAAIVPLFDRRGAAIVGGLMAYAYGIEYVGITTGWPYGEFAYEIALGPMVHGIPVGLPVFFVPLVVNAYLLTVLVLGERADARLVRLPATLAVVLAIDLVLDPGAVALRFWTYGGGPIYGVPLSNYAGWVLSGTVSVVTLDAAFSRTALLERLETAEFALDDMVSFVLLWGGVNAFYGNWLATGVALTLLAGLLATDRFDVVFQGTGTANRVGRWVRGD</sequence>
<feature type="transmembrane region" description="Helical" evidence="1">
    <location>
        <begin position="38"/>
        <end position="62"/>
    </location>
</feature>
<reference evidence="3 4" key="3">
    <citation type="journal article" date="2016" name="Stand. Genomic Sci.">
        <title>Complete genome sequence of 'Halanaeroarchaeum sulfurireducens' M27-SA2, a sulfur-reducing and acetate-oxidizing haloarchaeon from the deep-sea hypersaline anoxic lake Medee.</title>
        <authorList>
            <person name="Messina E."/>
            <person name="Sorokin D.Y."/>
            <person name="Kublanov I.V."/>
            <person name="Toshchakov S."/>
            <person name="Lopatina A."/>
            <person name="Arcadi E."/>
            <person name="Smedile F."/>
            <person name="La Spada G."/>
            <person name="La Cono V."/>
            <person name="Yakimov M.M."/>
        </authorList>
    </citation>
    <scope>NUCLEOTIDE SEQUENCE [LARGE SCALE GENOMIC DNA]</scope>
    <source>
        <strain evidence="3 4">M27-SA2</strain>
    </source>
</reference>
<dbReference type="InterPro" id="IPR017823">
    <property type="entry name" value="CruF"/>
</dbReference>
<reference evidence="2 5" key="1">
    <citation type="journal article" date="2015" name="ISME J.">
        <title>Elemental sulfur and acetate can support life of a novel strictly anaerobic haloarchaeon.</title>
        <authorList>
            <person name="Sorokin D.Y."/>
            <person name="Kublanov I.V."/>
            <person name="Gavrilov S.N."/>
            <person name="Rojo D."/>
            <person name="Roman P."/>
            <person name="Golyshin P.N."/>
            <person name="Slepak V.Z."/>
            <person name="Smedile F."/>
            <person name="Ferrer M."/>
            <person name="Messina E."/>
            <person name="La Cono V."/>
            <person name="Yakimov M.M."/>
        </authorList>
    </citation>
    <scope>NUCLEOTIDE SEQUENCE [LARGE SCALE GENOMIC DNA]</scope>
    <source>
        <strain evidence="2 5">HSR2</strain>
    </source>
</reference>
<dbReference type="InterPro" id="IPR053540">
    <property type="entry name" value="BABR_hydratase"/>
</dbReference>
<reference evidence="4" key="2">
    <citation type="submission" date="2015-05" db="EMBL/GenBank/DDBJ databases">
        <title>Complete genome sequence of Halanaeroarchaeum sulfurireducens type strain M27-SA2, a sulfate-reducer haloarchaeon from marine anoxic lake Medee.</title>
        <authorList>
            <person name="Messina E."/>
            <person name="Kublanov I.V."/>
            <person name="Toshchakov S."/>
            <person name="Arcadi E."/>
            <person name="La Spada G."/>
            <person name="La Cono V."/>
            <person name="Yakimov M.M."/>
        </authorList>
    </citation>
    <scope>NUCLEOTIDE SEQUENCE [LARGE SCALE GENOMIC DNA]</scope>
    <source>
        <strain evidence="4">M27-SA2</strain>
    </source>
</reference>
<keyword evidence="1" id="KW-0472">Membrane</keyword>
<feature type="transmembrane region" description="Helical" evidence="1">
    <location>
        <begin position="177"/>
        <end position="198"/>
    </location>
</feature>
<dbReference type="EMBL" id="CP011564">
    <property type="protein sequence ID" value="ALG81150.1"/>
    <property type="molecule type" value="Genomic_DNA"/>
</dbReference>
<evidence type="ECO:0000313" key="5">
    <source>
        <dbReference type="Proteomes" id="UP000069906"/>
    </source>
</evidence>
<dbReference type="KEGG" id="hsf:HLASA_0238"/>
<keyword evidence="1" id="KW-0812">Transmembrane</keyword>
<evidence type="ECO:0000313" key="4">
    <source>
        <dbReference type="Proteomes" id="UP000060390"/>
    </source>
</evidence>
<organism evidence="2 5">
    <name type="scientific">Halanaeroarchaeum sulfurireducens</name>
    <dbReference type="NCBI Taxonomy" id="1604004"/>
    <lineage>
        <taxon>Archaea</taxon>
        <taxon>Methanobacteriati</taxon>
        <taxon>Methanobacteriota</taxon>
        <taxon>Stenosarchaea group</taxon>
        <taxon>Halobacteria</taxon>
        <taxon>Halobacteriales</taxon>
        <taxon>Halobacteriaceae</taxon>
        <taxon>Halanaeroarchaeum</taxon>
    </lineage>
</organism>
<keyword evidence="5" id="KW-1185">Reference proteome</keyword>
<dbReference type="PATRIC" id="fig|1604004.4.peg.250"/>
<dbReference type="AlphaFoldDB" id="A0A0F7PBN4"/>
<gene>
    <name evidence="3" type="ORF">HLASA_0238</name>
    <name evidence="2" type="ORF">HLASF_0238</name>
</gene>
<dbReference type="KEGG" id="hsu:HLASF_0238"/>
<dbReference type="Pfam" id="PF04240">
    <property type="entry name" value="Caroten_synth"/>
    <property type="match status" value="1"/>
</dbReference>
<dbReference type="InterPro" id="IPR007354">
    <property type="entry name" value="CruF-like"/>
</dbReference>
<proteinExistence type="predicted"/>
<feature type="transmembrane region" description="Helical" evidence="1">
    <location>
        <begin position="143"/>
        <end position="165"/>
    </location>
</feature>
<name>A0A0F7PBN4_9EURY</name>
<evidence type="ECO:0000313" key="2">
    <source>
        <dbReference type="EMBL" id="AKH96748.1"/>
    </source>
</evidence>
<accession>A0A0F7PBN4</accession>
<dbReference type="EMBL" id="CP008874">
    <property type="protein sequence ID" value="AKH96748.1"/>
    <property type="molecule type" value="Genomic_DNA"/>
</dbReference>
<evidence type="ECO:0000256" key="1">
    <source>
        <dbReference type="SAM" id="Phobius"/>
    </source>
</evidence>
<evidence type="ECO:0000313" key="3">
    <source>
        <dbReference type="EMBL" id="ALG81150.1"/>
    </source>
</evidence>
<dbReference type="Proteomes" id="UP000069906">
    <property type="component" value="Chromosome"/>
</dbReference>
<feature type="transmembrane region" description="Helical" evidence="1">
    <location>
        <begin position="69"/>
        <end position="89"/>
    </location>
</feature>